<evidence type="ECO:0000313" key="2">
    <source>
        <dbReference type="EMBL" id="CAI3538474.1"/>
    </source>
</evidence>
<evidence type="ECO:0000313" key="3">
    <source>
        <dbReference type="Proteomes" id="UP000789738"/>
    </source>
</evidence>
<dbReference type="AlphaFoldDB" id="A0AA86MLH4"/>
<evidence type="ECO:0000313" key="1">
    <source>
        <dbReference type="EMBL" id="CAG9702636.1"/>
    </source>
</evidence>
<reference evidence="1" key="1">
    <citation type="submission" date="2021-10" db="EMBL/GenBank/DDBJ databases">
        <authorList>
            <person name="Mesa V."/>
        </authorList>
    </citation>
    <scope>NUCLEOTIDE SEQUENCE</scope>
    <source>
        <strain evidence="1">CC3_PB</strain>
    </source>
</reference>
<dbReference type="GeneID" id="79395919"/>
<comment type="caution">
    <text evidence="1">The sequence shown here is derived from an EMBL/GenBank/DDBJ whole genome shotgun (WGS) entry which is preliminary data.</text>
</comment>
<dbReference type="Proteomes" id="UP000789738">
    <property type="component" value="Unassembled WGS sequence"/>
</dbReference>
<dbReference type="Proteomes" id="UP001189143">
    <property type="component" value="Unassembled WGS sequence"/>
</dbReference>
<proteinExistence type="predicted"/>
<dbReference type="RefSeq" id="WP_276508199.1">
    <property type="nucleotide sequence ID" value="NZ_CAKJVE010000004.1"/>
</dbReference>
<accession>A0AA86MLH4</accession>
<sequence>MNILLYKNFIQELISEGVKVQDLTLKQISKSIELYKIINR</sequence>
<name>A0AA86MLH4_9CLOT</name>
<organism evidence="1 3">
    <name type="scientific">Clostridium neonatale</name>
    <dbReference type="NCBI Taxonomy" id="137838"/>
    <lineage>
        <taxon>Bacteria</taxon>
        <taxon>Bacillati</taxon>
        <taxon>Bacillota</taxon>
        <taxon>Clostridia</taxon>
        <taxon>Eubacteriales</taxon>
        <taxon>Clostridiaceae</taxon>
        <taxon>Clostridium</taxon>
    </lineage>
</organism>
<protein>
    <submittedName>
        <fullName evidence="1">Uncharacterized protein</fullName>
    </submittedName>
</protein>
<dbReference type="EMBL" id="CAMTCP010000006">
    <property type="protein sequence ID" value="CAI3538474.1"/>
    <property type="molecule type" value="Genomic_DNA"/>
</dbReference>
<gene>
    <name evidence="2" type="ORF">CNEO2_1050006</name>
    <name evidence="1" type="ORF">CNEO_40084</name>
</gene>
<reference evidence="2" key="2">
    <citation type="submission" date="2022-10" db="EMBL/GenBank/DDBJ databases">
        <authorList>
            <person name="Aires J."/>
            <person name="Mesa V."/>
        </authorList>
    </citation>
    <scope>NUCLEOTIDE SEQUENCE</scope>
    <source>
        <strain evidence="2">Clostridium neonatale JD116</strain>
    </source>
</reference>
<dbReference type="EMBL" id="CAKJVE010000004">
    <property type="protein sequence ID" value="CAG9702636.1"/>
    <property type="molecule type" value="Genomic_DNA"/>
</dbReference>